<reference evidence="1 2" key="1">
    <citation type="submission" date="2019-07" db="EMBL/GenBank/DDBJ databases">
        <title>Genomic Encyclopedia of Type Strains, Phase III (KMG-III): the genomes of soil and plant-associated and newly described type strains.</title>
        <authorList>
            <person name="Whitman W."/>
        </authorList>
    </citation>
    <scope>NUCLEOTIDE SEQUENCE [LARGE SCALE GENOMIC DNA]</scope>
    <source>
        <strain evidence="1 2">BL24</strain>
    </source>
</reference>
<protein>
    <submittedName>
        <fullName evidence="1">Uncharacterized protein</fullName>
    </submittedName>
</protein>
<accession>A0A5S5C3W1</accession>
<evidence type="ECO:0000313" key="2">
    <source>
        <dbReference type="Proteomes" id="UP000323257"/>
    </source>
</evidence>
<keyword evidence="2" id="KW-1185">Reference proteome</keyword>
<dbReference type="EMBL" id="VNHS01000006">
    <property type="protein sequence ID" value="TYP74014.1"/>
    <property type="molecule type" value="Genomic_DNA"/>
</dbReference>
<sequence length="60" mass="6403">MYFPSIIVPFTANAPEVWDSKNDNAPVMAKLAATGALPLYHALGGYTMILQISFVNSTGS</sequence>
<dbReference type="Proteomes" id="UP000323257">
    <property type="component" value="Unassembled WGS sequence"/>
</dbReference>
<evidence type="ECO:0000313" key="1">
    <source>
        <dbReference type="EMBL" id="TYP74014.1"/>
    </source>
</evidence>
<dbReference type="AlphaFoldDB" id="A0A5S5C3W1"/>
<name>A0A5S5C3W1_9BACL</name>
<comment type="caution">
    <text evidence="1">The sequence shown here is derived from an EMBL/GenBank/DDBJ whole genome shotgun (WGS) entry which is preliminary data.</text>
</comment>
<proteinExistence type="predicted"/>
<organism evidence="1 2">
    <name type="scientific">Paenibacillus methanolicus</name>
    <dbReference type="NCBI Taxonomy" id="582686"/>
    <lineage>
        <taxon>Bacteria</taxon>
        <taxon>Bacillati</taxon>
        <taxon>Bacillota</taxon>
        <taxon>Bacilli</taxon>
        <taxon>Bacillales</taxon>
        <taxon>Paenibacillaceae</taxon>
        <taxon>Paenibacillus</taxon>
    </lineage>
</organism>
<gene>
    <name evidence="1" type="ORF">BCM02_106295</name>
</gene>